<keyword evidence="3" id="KW-1185">Reference proteome</keyword>
<comment type="caution">
    <text evidence="2">The sequence shown here is derived from an EMBL/GenBank/DDBJ whole genome shotgun (WGS) entry which is preliminary data.</text>
</comment>
<feature type="region of interest" description="Disordered" evidence="1">
    <location>
        <begin position="1092"/>
        <end position="1113"/>
    </location>
</feature>
<feature type="region of interest" description="Disordered" evidence="1">
    <location>
        <begin position="285"/>
        <end position="314"/>
    </location>
</feature>
<reference evidence="2 3" key="1">
    <citation type="submission" date="2024-09" db="EMBL/GenBank/DDBJ databases">
        <title>Chromosome-scale assembly of Riccia sorocarpa.</title>
        <authorList>
            <person name="Paukszto L."/>
        </authorList>
    </citation>
    <scope>NUCLEOTIDE SEQUENCE [LARGE SCALE GENOMIC DNA]</scope>
    <source>
        <strain evidence="2">LP-2024</strain>
        <tissue evidence="2">Aerial parts of the thallus</tissue>
    </source>
</reference>
<feature type="compositionally biased region" description="Basic and acidic residues" evidence="1">
    <location>
        <begin position="1"/>
        <end position="17"/>
    </location>
</feature>
<evidence type="ECO:0000256" key="1">
    <source>
        <dbReference type="SAM" id="MobiDB-lite"/>
    </source>
</evidence>
<feature type="region of interest" description="Disordered" evidence="1">
    <location>
        <begin position="389"/>
        <end position="671"/>
    </location>
</feature>
<accession>A0ABD3IG94</accession>
<gene>
    <name evidence="2" type="ORF">R1sor_019601</name>
</gene>
<dbReference type="PANTHER" id="PTHR34546">
    <property type="entry name" value="OS06G0153600 PROTEIN"/>
    <property type="match status" value="1"/>
</dbReference>
<dbReference type="PANTHER" id="PTHR34546:SF3">
    <property type="entry name" value="OS06G0153600 PROTEIN"/>
    <property type="match status" value="1"/>
</dbReference>
<evidence type="ECO:0000313" key="2">
    <source>
        <dbReference type="EMBL" id="KAL3701579.1"/>
    </source>
</evidence>
<sequence length="1113" mass="121685">MYRPAPRFDGRAQEKSSRSTRSAWTDNRSFAAPLEADDGPRSAPYLTEDSLIDRDFQGLRGNDELGPRGNNDLREAQRLAASFFSSQIPPPSSSNSLYRDPRTSRTLSPEVPLDRFGSQTSRQYRERDVNDEQKWANNRSGSQERYLSNRSVTEPEYWEDVDSYGVAGSRSRKAEDNYGWEDVDAQYVARKESDYSVPGDAESARVTRRLDWTGLFREGRDVYPTDSSVARRSAPGSVYGARQFAEAFPGGQDGLVDPEEAVPSSRSRDSVENFRHGRGYLEEVPDGIEPDYGLGTSAGTARSRGGTRDMDWNRSVGRHENKDFWPGGIRNNGFSELNEFPRRFLDGPVGIPFGFANPPVARREFMNPKPDYSVRASLTNRDILGIYYGNSNQNSRKDPPRHGAVPFDRPERLPFGGVPGPWHGPPRPPGGGFNRERDDWGPMRKGKKRWPRSPRAGENPYMSHSSHGKRFKRETEADKLFLMHNSKATLASLNDSQSREKKEQLPHPSAKGKEKEATPLGNDSEKKVEPEERPAERGLWDEPWSDSEEDKVGDRNAAEKERTRPAVDSGVIKELEKEATRRRGVSPHDSADDTAGDDYVLADNEPGGKSLTADADGQEDGRSPEQQTVNADVGTFDTSGNADVGSGVTSTVSQEPSKDRDDERSLENDDLEIFDSDGIVEASRMDSSLDGNLPGAGGFLSEKRLLFESKEAGRSQEDKAYEFYVSVFERDENLRKLYEANSNSGSFECLVCAGVGAKKKKRFPDVTSMIQHAKKIIKTKKLHEHRGFARAVCHILGWDSTVSSPSPKTSNPALAPQDQAQPSTPLNDGSKFQVSKTVPPESNWNLESARRFLEEQLKGPDTDLSVRESVTRIEVDKLQSGSESEGKEVDCETGDAPRTSNALIESSELGDNALWTGRRSVSNHVVLESPSSSLTWTSDGRGENAVSEPTSSTTVNVDGGVGIDDPLPGDGSASVGPVNSGDVTLLKTGVPVLQGTSEQSDKEPAAEVPSVEKYTGHGDDGEMETLSSVALAEALKDGEISFRTETVAESTATYVAGGTSAVVRFETAAGTLPGTVNVEPPEMSFSVLLAMQGGDSQVGNPPEAESIPSDTGC</sequence>
<organism evidence="2 3">
    <name type="scientific">Riccia sorocarpa</name>
    <dbReference type="NCBI Taxonomy" id="122646"/>
    <lineage>
        <taxon>Eukaryota</taxon>
        <taxon>Viridiplantae</taxon>
        <taxon>Streptophyta</taxon>
        <taxon>Embryophyta</taxon>
        <taxon>Marchantiophyta</taxon>
        <taxon>Marchantiopsida</taxon>
        <taxon>Marchantiidae</taxon>
        <taxon>Marchantiales</taxon>
        <taxon>Ricciaceae</taxon>
        <taxon>Riccia</taxon>
    </lineage>
</organism>
<feature type="region of interest" description="Disordered" evidence="1">
    <location>
        <begin position="1"/>
        <end position="148"/>
    </location>
</feature>
<feature type="region of interest" description="Disordered" evidence="1">
    <location>
        <begin position="249"/>
        <end position="272"/>
    </location>
</feature>
<feature type="compositionally biased region" description="Basic and acidic residues" evidence="1">
    <location>
        <begin position="123"/>
        <end position="134"/>
    </location>
</feature>
<feature type="compositionally biased region" description="Basic and acidic residues" evidence="1">
    <location>
        <begin position="497"/>
        <end position="540"/>
    </location>
</feature>
<protein>
    <recommendedName>
        <fullName evidence="4">XS domain-containing protein</fullName>
    </recommendedName>
</protein>
<feature type="compositionally biased region" description="Polar residues" evidence="1">
    <location>
        <begin position="135"/>
        <end position="148"/>
    </location>
</feature>
<feature type="region of interest" description="Disordered" evidence="1">
    <location>
        <begin position="931"/>
        <end position="958"/>
    </location>
</feature>
<feature type="compositionally biased region" description="Basic and acidic residues" evidence="1">
    <location>
        <begin position="656"/>
        <end position="667"/>
    </location>
</feature>
<feature type="compositionally biased region" description="Basic and acidic residues" evidence="1">
    <location>
        <begin position="51"/>
        <end position="77"/>
    </location>
</feature>
<feature type="region of interest" description="Disordered" evidence="1">
    <location>
        <begin position="875"/>
        <end position="899"/>
    </location>
</feature>
<feature type="compositionally biased region" description="Basic and acidic residues" evidence="1">
    <location>
        <begin position="550"/>
        <end position="581"/>
    </location>
</feature>
<feature type="compositionally biased region" description="Polar residues" evidence="1">
    <location>
        <begin position="624"/>
        <end position="655"/>
    </location>
</feature>
<evidence type="ECO:0008006" key="4">
    <source>
        <dbReference type="Google" id="ProtNLM"/>
    </source>
</evidence>
<name>A0ABD3IG94_9MARC</name>
<feature type="compositionally biased region" description="Polar residues" evidence="1">
    <location>
        <begin position="947"/>
        <end position="956"/>
    </location>
</feature>
<dbReference type="EMBL" id="JBJQOH010000001">
    <property type="protein sequence ID" value="KAL3701579.1"/>
    <property type="molecule type" value="Genomic_DNA"/>
</dbReference>
<feature type="compositionally biased region" description="Polar residues" evidence="1">
    <location>
        <begin position="19"/>
        <end position="28"/>
    </location>
</feature>
<evidence type="ECO:0000313" key="3">
    <source>
        <dbReference type="Proteomes" id="UP001633002"/>
    </source>
</evidence>
<dbReference type="Proteomes" id="UP001633002">
    <property type="component" value="Unassembled WGS sequence"/>
</dbReference>
<feature type="compositionally biased region" description="Polar residues" evidence="1">
    <location>
        <begin position="486"/>
        <end position="496"/>
    </location>
</feature>
<dbReference type="AlphaFoldDB" id="A0ABD3IG94"/>
<proteinExistence type="predicted"/>
<feature type="region of interest" description="Disordered" evidence="1">
    <location>
        <begin position="803"/>
        <end position="841"/>
    </location>
</feature>